<name>A0ABT0XDZ9_9ACTN</name>
<comment type="caution">
    <text evidence="2">The sequence shown here is derived from an EMBL/GenBank/DDBJ whole genome shotgun (WGS) entry which is preliminary data.</text>
</comment>
<protein>
    <recommendedName>
        <fullName evidence="4">DUF2207 domain-containing protein</fullName>
    </recommendedName>
</protein>
<dbReference type="EMBL" id="JAMQGM010000049">
    <property type="protein sequence ID" value="MCM2579992.1"/>
    <property type="molecule type" value="Genomic_DNA"/>
</dbReference>
<organism evidence="2 3">
    <name type="scientific">Streptomyces meridianus</name>
    <dbReference type="NCBI Taxonomy" id="2938945"/>
    <lineage>
        <taxon>Bacteria</taxon>
        <taxon>Bacillati</taxon>
        <taxon>Actinomycetota</taxon>
        <taxon>Actinomycetes</taxon>
        <taxon>Kitasatosporales</taxon>
        <taxon>Streptomycetaceae</taxon>
        <taxon>Streptomyces</taxon>
    </lineage>
</organism>
<keyword evidence="1" id="KW-1133">Transmembrane helix</keyword>
<keyword evidence="1" id="KW-0472">Membrane</keyword>
<keyword evidence="1" id="KW-0812">Transmembrane</keyword>
<dbReference type="RefSeq" id="WP_251418434.1">
    <property type="nucleotide sequence ID" value="NZ_JAMQGM010000049.1"/>
</dbReference>
<feature type="transmembrane region" description="Helical" evidence="1">
    <location>
        <begin position="25"/>
        <end position="46"/>
    </location>
</feature>
<evidence type="ECO:0000313" key="3">
    <source>
        <dbReference type="Proteomes" id="UP001167160"/>
    </source>
</evidence>
<proteinExistence type="predicted"/>
<dbReference type="Proteomes" id="UP001167160">
    <property type="component" value="Unassembled WGS sequence"/>
</dbReference>
<reference evidence="2" key="1">
    <citation type="journal article" date="2023" name="Int. J. Syst. Evol. Microbiol.">
        <title>Streptomyces meridianus sp. nov. isolated from brackish water of the Tagus estuary in Alcochete, Portugal.</title>
        <authorList>
            <person name="Santos J.D.N."/>
            <person name="Klimek D."/>
            <person name="Calusinska M."/>
            <person name="Lobo Da Cunha A."/>
            <person name="Catita J."/>
            <person name="Goncalves H."/>
            <person name="Gonzalez I."/>
            <person name="Reyes F."/>
            <person name="Lage O.M."/>
        </authorList>
    </citation>
    <scope>NUCLEOTIDE SEQUENCE</scope>
    <source>
        <strain evidence="2">MTZ3.1</strain>
    </source>
</reference>
<keyword evidence="3" id="KW-1185">Reference proteome</keyword>
<evidence type="ECO:0000256" key="1">
    <source>
        <dbReference type="SAM" id="Phobius"/>
    </source>
</evidence>
<accession>A0ABT0XDZ9</accession>
<evidence type="ECO:0000313" key="2">
    <source>
        <dbReference type="EMBL" id="MCM2579992.1"/>
    </source>
</evidence>
<gene>
    <name evidence="2" type="ORF">M1E25_22030</name>
</gene>
<evidence type="ECO:0008006" key="4">
    <source>
        <dbReference type="Google" id="ProtNLM"/>
    </source>
</evidence>
<sequence length="55" mass="5878">MVLILSLILVAMVLGLIGAVVEGLLALLVIGIIVFVAAVLLGVLRAHRAYKRTRR</sequence>